<accession>A0ABT6MSD3</accession>
<keyword evidence="1" id="KW-0175">Coiled coil</keyword>
<evidence type="ECO:0000256" key="1">
    <source>
        <dbReference type="SAM" id="Coils"/>
    </source>
</evidence>
<dbReference type="EMBL" id="JARYGX010000021">
    <property type="protein sequence ID" value="MDH7453562.1"/>
    <property type="molecule type" value="Genomic_DNA"/>
</dbReference>
<comment type="caution">
    <text evidence="2">The sequence shown here is derived from an EMBL/GenBank/DDBJ whole genome shotgun (WGS) entry which is preliminary data.</text>
</comment>
<reference evidence="2" key="1">
    <citation type="journal article" date="2007" name="Int. J. Syst. Evol. Microbiol.">
        <title>Luteimonas composti sp. nov., a moderately thermophilic bacterium isolated from food waste.</title>
        <authorList>
            <person name="Young C.C."/>
            <person name="Kampfer P."/>
            <person name="Chen W.M."/>
            <person name="Yen W.S."/>
            <person name="Arun A.B."/>
            <person name="Lai W.A."/>
            <person name="Shen F.T."/>
            <person name="Rekha P.D."/>
            <person name="Lin K.Y."/>
            <person name="Chou J.H."/>
        </authorList>
    </citation>
    <scope>NUCLEOTIDE SEQUENCE</scope>
    <source>
        <strain evidence="2">CC-YY355</strain>
    </source>
</reference>
<feature type="coiled-coil region" evidence="1">
    <location>
        <begin position="91"/>
        <end position="118"/>
    </location>
</feature>
<reference evidence="2" key="2">
    <citation type="submission" date="2023-04" db="EMBL/GenBank/DDBJ databases">
        <authorList>
            <person name="Sun J.-Q."/>
        </authorList>
    </citation>
    <scope>NUCLEOTIDE SEQUENCE</scope>
    <source>
        <strain evidence="2">CC-YY355</strain>
    </source>
</reference>
<gene>
    <name evidence="2" type="ORF">QF205_10860</name>
</gene>
<name>A0ABT6MSD3_9GAMM</name>
<proteinExistence type="predicted"/>
<dbReference type="Proteomes" id="UP001160550">
    <property type="component" value="Unassembled WGS sequence"/>
</dbReference>
<sequence length="127" mass="14324">MSSQLAMPLPLRPEEVMREKSLGDAIALCAKAGGYALDKGLQLELEVDKAQFSRWMSGGEGVVWPKLDRLMSVCGNDAPLLWMLHQRNYDLHSLRHRETEVERQNRLLREEVAALRRVLQAGVANDA</sequence>
<keyword evidence="3" id="KW-1185">Reference proteome</keyword>
<organism evidence="2 3">
    <name type="scientific">Luteimonas composti</name>
    <dbReference type="NCBI Taxonomy" id="398257"/>
    <lineage>
        <taxon>Bacteria</taxon>
        <taxon>Pseudomonadati</taxon>
        <taxon>Pseudomonadota</taxon>
        <taxon>Gammaproteobacteria</taxon>
        <taxon>Lysobacterales</taxon>
        <taxon>Lysobacteraceae</taxon>
        <taxon>Luteimonas</taxon>
    </lineage>
</organism>
<evidence type="ECO:0008006" key="4">
    <source>
        <dbReference type="Google" id="ProtNLM"/>
    </source>
</evidence>
<evidence type="ECO:0000313" key="2">
    <source>
        <dbReference type="EMBL" id="MDH7453562.1"/>
    </source>
</evidence>
<dbReference type="RefSeq" id="WP_280942781.1">
    <property type="nucleotide sequence ID" value="NZ_JARYGX010000021.1"/>
</dbReference>
<protein>
    <recommendedName>
        <fullName evidence="4">Transcriptional regulator</fullName>
    </recommendedName>
</protein>
<evidence type="ECO:0000313" key="3">
    <source>
        <dbReference type="Proteomes" id="UP001160550"/>
    </source>
</evidence>